<protein>
    <submittedName>
        <fullName evidence="15">Cytochrome b</fullName>
    </submittedName>
</protein>
<evidence type="ECO:0000256" key="9">
    <source>
        <dbReference type="ARBA" id="ARBA00022989"/>
    </source>
</evidence>
<evidence type="ECO:0000256" key="2">
    <source>
        <dbReference type="ARBA" id="ARBA00004651"/>
    </source>
</evidence>
<sequence>MNQYWVTQRYARLSMTLHWLMLALFVGVYACIEIKGLLPRGSVARSFMAGTHGLLGMGIFLLVWVRLLGRLAPRPAIVPRPPVWQTALAHLMHLALYGLMIVTPLLAWLMLSAGGKTLPYFEWSLPALVAMDPDQAKVFKHWHEWLGNAGYWLIGLHAAAGLFHHYWVRDNTLIRMLPKSRNR</sequence>
<dbReference type="GO" id="GO:0020037">
    <property type="term" value="F:heme binding"/>
    <property type="evidence" value="ECO:0007669"/>
    <property type="project" value="TreeGrafter"/>
</dbReference>
<evidence type="ECO:0000256" key="4">
    <source>
        <dbReference type="ARBA" id="ARBA00022475"/>
    </source>
</evidence>
<comment type="cofactor">
    <cofactor evidence="1">
        <name>heme b</name>
        <dbReference type="ChEBI" id="CHEBI:60344"/>
    </cofactor>
</comment>
<evidence type="ECO:0000256" key="10">
    <source>
        <dbReference type="ARBA" id="ARBA00023004"/>
    </source>
</evidence>
<evidence type="ECO:0000313" key="16">
    <source>
        <dbReference type="Proteomes" id="UP000645865"/>
    </source>
</evidence>
<keyword evidence="11 13" id="KW-0472">Membrane</keyword>
<keyword evidence="9 13" id="KW-1133">Transmembrane helix</keyword>
<name>A0A8I1JEV0_9PSED</name>
<evidence type="ECO:0000256" key="12">
    <source>
        <dbReference type="ARBA" id="ARBA00037975"/>
    </source>
</evidence>
<keyword evidence="5" id="KW-0349">Heme</keyword>
<organism evidence="15 16">
    <name type="scientific">Pseudomonas rhodesiae</name>
    <dbReference type="NCBI Taxonomy" id="76760"/>
    <lineage>
        <taxon>Bacteria</taxon>
        <taxon>Pseudomonadati</taxon>
        <taxon>Pseudomonadota</taxon>
        <taxon>Gammaproteobacteria</taxon>
        <taxon>Pseudomonadales</taxon>
        <taxon>Pseudomonadaceae</taxon>
        <taxon>Pseudomonas</taxon>
    </lineage>
</organism>
<evidence type="ECO:0000256" key="7">
    <source>
        <dbReference type="ARBA" id="ARBA00022723"/>
    </source>
</evidence>
<evidence type="ECO:0000256" key="8">
    <source>
        <dbReference type="ARBA" id="ARBA00022982"/>
    </source>
</evidence>
<evidence type="ECO:0000256" key="5">
    <source>
        <dbReference type="ARBA" id="ARBA00022617"/>
    </source>
</evidence>
<dbReference type="GO" id="GO:0046872">
    <property type="term" value="F:metal ion binding"/>
    <property type="evidence" value="ECO:0007669"/>
    <property type="project" value="UniProtKB-KW"/>
</dbReference>
<feature type="domain" description="Cytochrome b561 bacterial/Ni-hydrogenase" evidence="14">
    <location>
        <begin position="9"/>
        <end position="178"/>
    </location>
</feature>
<dbReference type="GO" id="GO:0005886">
    <property type="term" value="C:plasma membrane"/>
    <property type="evidence" value="ECO:0007669"/>
    <property type="project" value="UniProtKB-SubCell"/>
</dbReference>
<dbReference type="InterPro" id="IPR016174">
    <property type="entry name" value="Di-haem_cyt_TM"/>
</dbReference>
<dbReference type="PANTHER" id="PTHR30529">
    <property type="entry name" value="CYTOCHROME B561"/>
    <property type="match status" value="1"/>
</dbReference>
<evidence type="ECO:0000256" key="3">
    <source>
        <dbReference type="ARBA" id="ARBA00022448"/>
    </source>
</evidence>
<comment type="similarity">
    <text evidence="12">Belongs to the cytochrome b561 family.</text>
</comment>
<dbReference type="Proteomes" id="UP000645865">
    <property type="component" value="Unassembled WGS sequence"/>
</dbReference>
<comment type="subcellular location">
    <subcellularLocation>
        <location evidence="2">Cell membrane</location>
        <topology evidence="2">Multi-pass membrane protein</topology>
    </subcellularLocation>
</comment>
<accession>A0A8I1JEV0</accession>
<dbReference type="GO" id="GO:0009055">
    <property type="term" value="F:electron transfer activity"/>
    <property type="evidence" value="ECO:0007669"/>
    <property type="project" value="InterPro"/>
</dbReference>
<reference evidence="15" key="1">
    <citation type="submission" date="2020-12" db="EMBL/GenBank/DDBJ databases">
        <title>Comparative genomic insights into the epidemiology and virulence of plant pathogenic Pseudomonads from Turkey.</title>
        <authorList>
            <person name="Dillon M."/>
            <person name="Ruiz-Bedoya T."/>
            <person name="Bendalovic-Torma C."/>
            <person name="Guttman K.M."/>
            <person name="Kwak H."/>
            <person name="Middleton M.A."/>
            <person name="Wang P.W."/>
            <person name="Horuz S."/>
            <person name="Aysan Y."/>
            <person name="Guttman D.S."/>
        </authorList>
    </citation>
    <scope>NUCLEOTIDE SEQUENCE</scope>
    <source>
        <strain evidence="15">S5_IA_3a</strain>
    </source>
</reference>
<dbReference type="PANTHER" id="PTHR30529:SF3">
    <property type="entry name" value="CYTOCHROME B561 HOMOLOG 1"/>
    <property type="match status" value="1"/>
</dbReference>
<dbReference type="AlphaFoldDB" id="A0A8I1JEV0"/>
<keyword evidence="4" id="KW-1003">Cell membrane</keyword>
<dbReference type="SUPFAM" id="SSF81342">
    <property type="entry name" value="Transmembrane di-heme cytochromes"/>
    <property type="match status" value="1"/>
</dbReference>
<evidence type="ECO:0000256" key="13">
    <source>
        <dbReference type="SAM" id="Phobius"/>
    </source>
</evidence>
<evidence type="ECO:0000256" key="6">
    <source>
        <dbReference type="ARBA" id="ARBA00022692"/>
    </source>
</evidence>
<dbReference type="GO" id="GO:0022904">
    <property type="term" value="P:respiratory electron transport chain"/>
    <property type="evidence" value="ECO:0007669"/>
    <property type="project" value="InterPro"/>
</dbReference>
<keyword evidence="8" id="KW-0249">Electron transport</keyword>
<comment type="caution">
    <text evidence="15">The sequence shown here is derived from an EMBL/GenBank/DDBJ whole genome shotgun (WGS) entry which is preliminary data.</text>
</comment>
<keyword evidence="6 13" id="KW-0812">Transmembrane</keyword>
<proteinExistence type="inferred from homology"/>
<evidence type="ECO:0000256" key="11">
    <source>
        <dbReference type="ARBA" id="ARBA00023136"/>
    </source>
</evidence>
<feature type="transmembrane region" description="Helical" evidence="13">
    <location>
        <begin position="149"/>
        <end position="168"/>
    </location>
</feature>
<dbReference type="InterPro" id="IPR052168">
    <property type="entry name" value="Cytochrome_b561_oxidase"/>
</dbReference>
<feature type="transmembrane region" description="Helical" evidence="13">
    <location>
        <begin position="46"/>
        <end position="67"/>
    </location>
</feature>
<evidence type="ECO:0000259" key="14">
    <source>
        <dbReference type="Pfam" id="PF01292"/>
    </source>
</evidence>
<feature type="transmembrane region" description="Helical" evidence="13">
    <location>
        <begin position="88"/>
        <end position="111"/>
    </location>
</feature>
<gene>
    <name evidence="15" type="ORF">YA0853_15415</name>
</gene>
<dbReference type="InterPro" id="IPR011577">
    <property type="entry name" value="Cyt_b561_bac/Ni-Hgenase"/>
</dbReference>
<dbReference type="Pfam" id="PF01292">
    <property type="entry name" value="Ni_hydr_CYTB"/>
    <property type="match status" value="1"/>
</dbReference>
<keyword evidence="7" id="KW-0479">Metal-binding</keyword>
<dbReference type="EMBL" id="JAEILH010000022">
    <property type="protein sequence ID" value="MBI6625040.1"/>
    <property type="molecule type" value="Genomic_DNA"/>
</dbReference>
<evidence type="ECO:0000313" key="15">
    <source>
        <dbReference type="EMBL" id="MBI6625040.1"/>
    </source>
</evidence>
<keyword evidence="10" id="KW-0408">Iron</keyword>
<keyword evidence="3" id="KW-0813">Transport</keyword>
<dbReference type="RefSeq" id="WP_034097835.1">
    <property type="nucleotide sequence ID" value="NZ_BQHF01000013.1"/>
</dbReference>
<evidence type="ECO:0000256" key="1">
    <source>
        <dbReference type="ARBA" id="ARBA00001970"/>
    </source>
</evidence>